<accession>A0AAW5L4Y6</accession>
<dbReference type="GO" id="GO:0016020">
    <property type="term" value="C:membrane"/>
    <property type="evidence" value="ECO:0007669"/>
    <property type="project" value="InterPro"/>
</dbReference>
<dbReference type="RefSeq" id="WP_256425674.1">
    <property type="nucleotide sequence ID" value="NZ_JANHEB010000317.1"/>
</dbReference>
<keyword evidence="2" id="KW-0812">Transmembrane</keyword>
<keyword evidence="1" id="KW-1003">Cell membrane</keyword>
<feature type="compositionally biased region" description="Low complexity" evidence="5">
    <location>
        <begin position="63"/>
        <end position="81"/>
    </location>
</feature>
<evidence type="ECO:0000256" key="4">
    <source>
        <dbReference type="ARBA" id="ARBA00023136"/>
    </source>
</evidence>
<dbReference type="InterPro" id="IPR005372">
    <property type="entry name" value="UPF0182"/>
</dbReference>
<evidence type="ECO:0000256" key="5">
    <source>
        <dbReference type="SAM" id="MobiDB-lite"/>
    </source>
</evidence>
<evidence type="ECO:0000313" key="7">
    <source>
        <dbReference type="Proteomes" id="UP001204643"/>
    </source>
</evidence>
<feature type="non-terminal residue" evidence="6">
    <location>
        <position position="90"/>
    </location>
</feature>
<evidence type="ECO:0000313" key="6">
    <source>
        <dbReference type="EMBL" id="MCQ6289348.1"/>
    </source>
</evidence>
<proteinExistence type="predicted"/>
<reference evidence="6" key="1">
    <citation type="submission" date="2022-07" db="EMBL/GenBank/DDBJ databases">
        <title>Identification and characterization of Bacillus thuringiensis and other Bacillus cereus group isolates from spinach by whole genome sequencing.</title>
        <authorList>
            <person name="Zao X."/>
            <person name="Zervas A."/>
            <person name="Hendriks M."/>
            <person name="Rajkovic A."/>
            <person name="Van Overbeek L."/>
            <person name="Hendriksen N.B."/>
            <person name="Uyttendaele M."/>
        </authorList>
    </citation>
    <scope>NUCLEOTIDE SEQUENCE</scope>
    <source>
        <strain evidence="6">781001F-1</strain>
    </source>
</reference>
<evidence type="ECO:0000256" key="2">
    <source>
        <dbReference type="ARBA" id="ARBA00022692"/>
    </source>
</evidence>
<keyword evidence="4" id="KW-0472">Membrane</keyword>
<dbReference type="PANTHER" id="PTHR39344:SF1">
    <property type="entry name" value="UPF0182 PROTEIN SLL1060"/>
    <property type="match status" value="1"/>
</dbReference>
<dbReference type="Proteomes" id="UP001204643">
    <property type="component" value="Unassembled WGS sequence"/>
</dbReference>
<feature type="region of interest" description="Disordered" evidence="5">
    <location>
        <begin position="63"/>
        <end position="90"/>
    </location>
</feature>
<evidence type="ECO:0000256" key="1">
    <source>
        <dbReference type="ARBA" id="ARBA00022475"/>
    </source>
</evidence>
<protein>
    <submittedName>
        <fullName evidence="6">Uncharacterized protein</fullName>
    </submittedName>
</protein>
<sequence>LTLPVGEGLLYVQPVFLQSSASGGGTQYPLLQMVLVSFGDKIGFAPTLDEALDLVFGGDSGADAGDATVTDDSGASGTADAEVAEDPAAE</sequence>
<dbReference type="PANTHER" id="PTHR39344">
    <property type="entry name" value="UPF0182 PROTEIN SLL1060"/>
    <property type="match status" value="1"/>
</dbReference>
<feature type="non-terminal residue" evidence="6">
    <location>
        <position position="1"/>
    </location>
</feature>
<dbReference type="EMBL" id="JANHEB010000317">
    <property type="protein sequence ID" value="MCQ6289348.1"/>
    <property type="molecule type" value="Genomic_DNA"/>
</dbReference>
<comment type="caution">
    <text evidence="6">The sequence shown here is derived from an EMBL/GenBank/DDBJ whole genome shotgun (WGS) entry which is preliminary data.</text>
</comment>
<keyword evidence="3" id="KW-1133">Transmembrane helix</keyword>
<gene>
    <name evidence="6" type="ORF">NPM19_32980</name>
</gene>
<name>A0AAW5L4Y6_BACCE</name>
<evidence type="ECO:0000256" key="3">
    <source>
        <dbReference type="ARBA" id="ARBA00022989"/>
    </source>
</evidence>
<dbReference type="GO" id="GO:0005576">
    <property type="term" value="C:extracellular region"/>
    <property type="evidence" value="ECO:0007669"/>
    <property type="project" value="TreeGrafter"/>
</dbReference>
<dbReference type="AlphaFoldDB" id="A0AAW5L4Y6"/>
<organism evidence="6 7">
    <name type="scientific">Bacillus cereus</name>
    <dbReference type="NCBI Taxonomy" id="1396"/>
    <lineage>
        <taxon>Bacteria</taxon>
        <taxon>Bacillati</taxon>
        <taxon>Bacillota</taxon>
        <taxon>Bacilli</taxon>
        <taxon>Bacillales</taxon>
        <taxon>Bacillaceae</taxon>
        <taxon>Bacillus</taxon>
        <taxon>Bacillus cereus group</taxon>
    </lineage>
</organism>